<organism evidence="1">
    <name type="scientific">marine sediment metagenome</name>
    <dbReference type="NCBI Taxonomy" id="412755"/>
    <lineage>
        <taxon>unclassified sequences</taxon>
        <taxon>metagenomes</taxon>
        <taxon>ecological metagenomes</taxon>
    </lineage>
</organism>
<dbReference type="AlphaFoldDB" id="X1KMR7"/>
<comment type="caution">
    <text evidence="1">The sequence shown here is derived from an EMBL/GenBank/DDBJ whole genome shotgun (WGS) entry which is preliminary data.</text>
</comment>
<sequence>MLKKTWKYLVVAVVVALVATLVLALMPAGVVVERDGFLPGIVKQEGFLAVGTNVALAINNPPTSEGAGKVYSEEEFLNIAFGGMPTRTDPTFIWNGSQWELLEDGYFGSLLPNDSSGVLRYTAEGSYIDLTPLGIGYDGKIKIGN</sequence>
<reference evidence="1" key="1">
    <citation type="journal article" date="2014" name="Front. Microbiol.">
        <title>High frequency of phylogenetically diverse reductive dehalogenase-homologous genes in deep subseafloor sedimentary metagenomes.</title>
        <authorList>
            <person name="Kawai M."/>
            <person name="Futagami T."/>
            <person name="Toyoda A."/>
            <person name="Takaki Y."/>
            <person name="Nishi S."/>
            <person name="Hori S."/>
            <person name="Arai W."/>
            <person name="Tsubouchi T."/>
            <person name="Morono Y."/>
            <person name="Uchiyama I."/>
            <person name="Ito T."/>
            <person name="Fujiyama A."/>
            <person name="Inagaki F."/>
            <person name="Takami H."/>
        </authorList>
    </citation>
    <scope>NUCLEOTIDE SEQUENCE</scope>
    <source>
        <strain evidence="1">Expedition CK06-06</strain>
    </source>
</reference>
<dbReference type="EMBL" id="BARV01010128">
    <property type="protein sequence ID" value="GAI08377.1"/>
    <property type="molecule type" value="Genomic_DNA"/>
</dbReference>
<gene>
    <name evidence="1" type="ORF">S06H3_19724</name>
</gene>
<feature type="non-terminal residue" evidence="1">
    <location>
        <position position="145"/>
    </location>
</feature>
<name>X1KMR7_9ZZZZ</name>
<accession>X1KMR7</accession>
<proteinExistence type="predicted"/>
<evidence type="ECO:0000313" key="1">
    <source>
        <dbReference type="EMBL" id="GAI08377.1"/>
    </source>
</evidence>
<protein>
    <submittedName>
        <fullName evidence="1">Uncharacterized protein</fullName>
    </submittedName>
</protein>